<evidence type="ECO:0008006" key="4">
    <source>
        <dbReference type="Google" id="ProtNLM"/>
    </source>
</evidence>
<reference evidence="2 3" key="1">
    <citation type="submission" date="2018-01" db="EMBL/GenBank/DDBJ databases">
        <title>The whole genome sequencing and assembly of Halobacillus litoralis ERB031 strain.</title>
        <authorList>
            <person name="Lee S.-J."/>
            <person name="Park M.-K."/>
            <person name="Kim J.-Y."/>
            <person name="Lee Y.-J."/>
            <person name="Yi H."/>
            <person name="Bahn Y.-S."/>
            <person name="Kim J.F."/>
            <person name="Lee D.-W."/>
        </authorList>
    </citation>
    <scope>NUCLEOTIDE SEQUENCE [LARGE SCALE GENOMIC DNA]</scope>
    <source>
        <strain evidence="2 3">ERB 031</strain>
    </source>
</reference>
<sequence length="256" mass="28967">MRIIIGATIKDALNFLNGKWLRGIGIVLLCYIIKLVLETLPVQGSISIQMAPVAVASSETLISLVITSVVNSILFFIMIDYITNTQYTMRKRFVKACTYPFRNWHLLYKGLAVFFITNLLLYVIGMMMIYAGLGSLFTYAAGVSLWSGILFAAYLLIFAFIIWLFLGISQAMYILYDDPGSGIFSSMKESFLLMKGYKWPLLGLFVLTGIGLILGVLLFVVGLVVSLAIYEVSRLVFYRALIQKRRQREWHAKFNE</sequence>
<evidence type="ECO:0000313" key="2">
    <source>
        <dbReference type="EMBL" id="QAS53056.1"/>
    </source>
</evidence>
<feature type="transmembrane region" description="Helical" evidence="1">
    <location>
        <begin position="145"/>
        <end position="166"/>
    </location>
</feature>
<dbReference type="Pfam" id="PF06161">
    <property type="entry name" value="DUF975"/>
    <property type="match status" value="1"/>
</dbReference>
<dbReference type="EMBL" id="CP026118">
    <property type="protein sequence ID" value="QAS53056.1"/>
    <property type="molecule type" value="Genomic_DNA"/>
</dbReference>
<dbReference type="OrthoDB" id="9784844at2"/>
<dbReference type="AlphaFoldDB" id="A0A410MEK3"/>
<dbReference type="Proteomes" id="UP000287756">
    <property type="component" value="Chromosome"/>
</dbReference>
<feature type="transmembrane region" description="Helical" evidence="1">
    <location>
        <begin position="60"/>
        <end position="82"/>
    </location>
</feature>
<accession>A0A410MEK3</accession>
<feature type="transmembrane region" description="Helical" evidence="1">
    <location>
        <begin position="111"/>
        <end position="133"/>
    </location>
</feature>
<proteinExistence type="predicted"/>
<dbReference type="KEGG" id="hli:HLI_13085"/>
<name>A0A410MEK3_9BACI</name>
<feature type="transmembrane region" description="Helical" evidence="1">
    <location>
        <begin position="201"/>
        <end position="230"/>
    </location>
</feature>
<evidence type="ECO:0000313" key="3">
    <source>
        <dbReference type="Proteomes" id="UP000287756"/>
    </source>
</evidence>
<protein>
    <recommendedName>
        <fullName evidence="4">DUF975 domain-containing protein</fullName>
    </recommendedName>
</protein>
<evidence type="ECO:0000256" key="1">
    <source>
        <dbReference type="SAM" id="Phobius"/>
    </source>
</evidence>
<keyword evidence="1" id="KW-0472">Membrane</keyword>
<gene>
    <name evidence="2" type="ORF">HLI_13085</name>
</gene>
<feature type="transmembrane region" description="Helical" evidence="1">
    <location>
        <begin position="20"/>
        <end position="40"/>
    </location>
</feature>
<keyword evidence="1" id="KW-0812">Transmembrane</keyword>
<dbReference type="InterPro" id="IPR010380">
    <property type="entry name" value="DUF975"/>
</dbReference>
<organism evidence="2 3">
    <name type="scientific">Halobacillus litoralis</name>
    <dbReference type="NCBI Taxonomy" id="45668"/>
    <lineage>
        <taxon>Bacteria</taxon>
        <taxon>Bacillati</taxon>
        <taxon>Bacillota</taxon>
        <taxon>Bacilli</taxon>
        <taxon>Bacillales</taxon>
        <taxon>Bacillaceae</taxon>
        <taxon>Halobacillus</taxon>
    </lineage>
</organism>
<keyword evidence="1" id="KW-1133">Transmembrane helix</keyword>